<reference evidence="1" key="1">
    <citation type="submission" date="2012-05" db="EMBL/GenBank/DDBJ databases">
        <authorList>
            <person name="Krishnakumar V."/>
            <person name="Cheung F."/>
            <person name="Xiao Y."/>
            <person name="Chan A."/>
            <person name="Moskal W.A."/>
            <person name="Town C.D."/>
        </authorList>
    </citation>
    <scope>NUCLEOTIDE SEQUENCE</scope>
</reference>
<evidence type="ECO:0000313" key="1">
    <source>
        <dbReference type="EMBL" id="AFK37195.1"/>
    </source>
</evidence>
<dbReference type="AlphaFoldDB" id="I3SAA3"/>
<dbReference type="EMBL" id="BT137400">
    <property type="protein sequence ID" value="AFK37195.1"/>
    <property type="molecule type" value="mRNA"/>
</dbReference>
<proteinExistence type="evidence at transcript level"/>
<sequence>MNGGLQLFTLELIAVQIIFSYATLCRPKFYHLRCSSTPEFLKAILLSF</sequence>
<accession>I3SAA3</accession>
<protein>
    <submittedName>
        <fullName evidence="1">Uncharacterized protein</fullName>
    </submittedName>
</protein>
<organism evidence="1">
    <name type="scientific">Lotus japonicus</name>
    <name type="common">Lotus corniculatus var. japonicus</name>
    <dbReference type="NCBI Taxonomy" id="34305"/>
    <lineage>
        <taxon>Eukaryota</taxon>
        <taxon>Viridiplantae</taxon>
        <taxon>Streptophyta</taxon>
        <taxon>Embryophyta</taxon>
        <taxon>Tracheophyta</taxon>
        <taxon>Spermatophyta</taxon>
        <taxon>Magnoliopsida</taxon>
        <taxon>eudicotyledons</taxon>
        <taxon>Gunneridae</taxon>
        <taxon>Pentapetalae</taxon>
        <taxon>rosids</taxon>
        <taxon>fabids</taxon>
        <taxon>Fabales</taxon>
        <taxon>Fabaceae</taxon>
        <taxon>Papilionoideae</taxon>
        <taxon>50 kb inversion clade</taxon>
        <taxon>NPAAA clade</taxon>
        <taxon>Hologalegina</taxon>
        <taxon>robinioid clade</taxon>
        <taxon>Loteae</taxon>
        <taxon>Lotus</taxon>
    </lineage>
</organism>
<name>I3SAA3_LOTJA</name>